<evidence type="ECO:0000256" key="3">
    <source>
        <dbReference type="ARBA" id="ARBA00022833"/>
    </source>
</evidence>
<keyword evidence="7" id="KW-1185">Reference proteome</keyword>
<feature type="domain" description="THAP-type" evidence="5">
    <location>
        <begin position="5"/>
        <end position="88"/>
    </location>
</feature>
<evidence type="ECO:0000259" key="5">
    <source>
        <dbReference type="SMART" id="SM00980"/>
    </source>
</evidence>
<accession>A0A8J9V4A3</accession>
<dbReference type="AlphaFoldDB" id="A0A8J9V4A3"/>
<sequence length="210" mass="24264">MAAKERCCVPSCGSQNHILHKFPHPEKESDRFRTWLCAVGGDLLSLDNNYIHKYRSVCHLHFESSYYTWSKRLAHNAIPTFHLPVYILLFDEMSLKKHLHYNPKEDLIEDYQDHGCQERSANIAAYALVFMIAGIKKKEKQPITHYFSSAFSTADRLAVLIKEVLNECFNAGINVTATVCDMDGVNRRAMQGKGKRRWTIQARTLFMRQP</sequence>
<keyword evidence="1" id="KW-0479">Metal-binding</keyword>
<dbReference type="GO" id="GO:0003677">
    <property type="term" value="F:DNA binding"/>
    <property type="evidence" value="ECO:0007669"/>
    <property type="project" value="UniProtKB-KW"/>
</dbReference>
<dbReference type="SMART" id="SM00980">
    <property type="entry name" value="THAP"/>
    <property type="match status" value="1"/>
</dbReference>
<dbReference type="OrthoDB" id="8192384at2759"/>
<dbReference type="SUPFAM" id="SSF57716">
    <property type="entry name" value="Glucocorticoid receptor-like (DNA-binding domain)"/>
    <property type="match status" value="1"/>
</dbReference>
<evidence type="ECO:0000256" key="2">
    <source>
        <dbReference type="ARBA" id="ARBA00022771"/>
    </source>
</evidence>
<evidence type="ECO:0000256" key="1">
    <source>
        <dbReference type="ARBA" id="ARBA00022723"/>
    </source>
</evidence>
<dbReference type="InterPro" id="IPR006612">
    <property type="entry name" value="THAP_Znf"/>
</dbReference>
<organism evidence="6 7">
    <name type="scientific">Brenthis ino</name>
    <name type="common">lesser marbled fritillary</name>
    <dbReference type="NCBI Taxonomy" id="405034"/>
    <lineage>
        <taxon>Eukaryota</taxon>
        <taxon>Metazoa</taxon>
        <taxon>Ecdysozoa</taxon>
        <taxon>Arthropoda</taxon>
        <taxon>Hexapoda</taxon>
        <taxon>Insecta</taxon>
        <taxon>Pterygota</taxon>
        <taxon>Neoptera</taxon>
        <taxon>Endopterygota</taxon>
        <taxon>Lepidoptera</taxon>
        <taxon>Glossata</taxon>
        <taxon>Ditrysia</taxon>
        <taxon>Papilionoidea</taxon>
        <taxon>Nymphalidae</taxon>
        <taxon>Heliconiinae</taxon>
        <taxon>Argynnini</taxon>
        <taxon>Brenthis</taxon>
    </lineage>
</organism>
<evidence type="ECO:0000313" key="7">
    <source>
        <dbReference type="Proteomes" id="UP000838878"/>
    </source>
</evidence>
<gene>
    <name evidence="6" type="ORF">BINO364_LOCUS16282</name>
</gene>
<protein>
    <recommendedName>
        <fullName evidence="5">THAP-type domain-containing protein</fullName>
    </recommendedName>
</protein>
<dbReference type="Pfam" id="PF05485">
    <property type="entry name" value="THAP"/>
    <property type="match status" value="1"/>
</dbReference>
<reference evidence="6" key="1">
    <citation type="submission" date="2021-12" db="EMBL/GenBank/DDBJ databases">
        <authorList>
            <person name="Martin H S."/>
        </authorList>
    </citation>
    <scope>NUCLEOTIDE SEQUENCE</scope>
</reference>
<keyword evidence="2" id="KW-0863">Zinc-finger</keyword>
<evidence type="ECO:0000313" key="6">
    <source>
        <dbReference type="EMBL" id="CAH0731403.1"/>
    </source>
</evidence>
<dbReference type="InterPro" id="IPR048365">
    <property type="entry name" value="TNP-like_RNaseH_N"/>
</dbReference>
<dbReference type="EMBL" id="OV170229">
    <property type="protein sequence ID" value="CAH0731403.1"/>
    <property type="molecule type" value="Genomic_DNA"/>
</dbReference>
<dbReference type="GO" id="GO:0008270">
    <property type="term" value="F:zinc ion binding"/>
    <property type="evidence" value="ECO:0007669"/>
    <property type="project" value="UniProtKB-KW"/>
</dbReference>
<name>A0A8J9V4A3_9NEOP</name>
<keyword evidence="4" id="KW-0238">DNA-binding</keyword>
<feature type="non-terminal residue" evidence="6">
    <location>
        <position position="210"/>
    </location>
</feature>
<dbReference type="Proteomes" id="UP000838878">
    <property type="component" value="Chromosome 9"/>
</dbReference>
<evidence type="ECO:0000256" key="4">
    <source>
        <dbReference type="ARBA" id="ARBA00023125"/>
    </source>
</evidence>
<dbReference type="Pfam" id="PF21787">
    <property type="entry name" value="TNP-like_RNaseH_N"/>
    <property type="match status" value="1"/>
</dbReference>
<proteinExistence type="predicted"/>
<keyword evidence="3" id="KW-0862">Zinc</keyword>